<protein>
    <submittedName>
        <fullName evidence="1">362_t:CDS:1</fullName>
    </submittedName>
</protein>
<dbReference type="EMBL" id="CAJVPS010037620">
    <property type="protein sequence ID" value="CAG8745608.1"/>
    <property type="molecule type" value="Genomic_DNA"/>
</dbReference>
<comment type="caution">
    <text evidence="1">The sequence shown here is derived from an EMBL/GenBank/DDBJ whole genome shotgun (WGS) entry which is preliminary data.</text>
</comment>
<dbReference type="AlphaFoldDB" id="A0A9N9IQL5"/>
<dbReference type="Proteomes" id="UP000789508">
    <property type="component" value="Unassembled WGS sequence"/>
</dbReference>
<reference evidence="1" key="1">
    <citation type="submission" date="2021-06" db="EMBL/GenBank/DDBJ databases">
        <authorList>
            <person name="Kallberg Y."/>
            <person name="Tangrot J."/>
            <person name="Rosling A."/>
        </authorList>
    </citation>
    <scope>NUCLEOTIDE SEQUENCE</scope>
    <source>
        <strain evidence="1">FL130A</strain>
    </source>
</reference>
<feature type="non-terminal residue" evidence="1">
    <location>
        <position position="1"/>
    </location>
</feature>
<organism evidence="1 2">
    <name type="scientific">Ambispora leptoticha</name>
    <dbReference type="NCBI Taxonomy" id="144679"/>
    <lineage>
        <taxon>Eukaryota</taxon>
        <taxon>Fungi</taxon>
        <taxon>Fungi incertae sedis</taxon>
        <taxon>Mucoromycota</taxon>
        <taxon>Glomeromycotina</taxon>
        <taxon>Glomeromycetes</taxon>
        <taxon>Archaeosporales</taxon>
        <taxon>Ambisporaceae</taxon>
        <taxon>Ambispora</taxon>
    </lineage>
</organism>
<feature type="non-terminal residue" evidence="1">
    <location>
        <position position="47"/>
    </location>
</feature>
<proteinExistence type="predicted"/>
<gene>
    <name evidence="1" type="ORF">ALEPTO_LOCUS13116</name>
</gene>
<evidence type="ECO:0000313" key="1">
    <source>
        <dbReference type="EMBL" id="CAG8745608.1"/>
    </source>
</evidence>
<name>A0A9N9IQL5_9GLOM</name>
<evidence type="ECO:0000313" key="2">
    <source>
        <dbReference type="Proteomes" id="UP000789508"/>
    </source>
</evidence>
<sequence length="47" mass="5626">TVFFFVLFALAKKTSHERNLKQTEPQYNNYDTISPVEEIQDESYKQQ</sequence>
<accession>A0A9N9IQL5</accession>
<keyword evidence="2" id="KW-1185">Reference proteome</keyword>